<keyword evidence="5" id="KW-0521">NADP</keyword>
<dbReference type="PIRSF" id="PIRSF005426">
    <property type="entry name" value="Frp"/>
    <property type="match status" value="1"/>
</dbReference>
<dbReference type="PANTHER" id="PTHR43425:SF2">
    <property type="entry name" value="OXYGEN-INSENSITIVE NADPH NITROREDUCTASE"/>
    <property type="match status" value="1"/>
</dbReference>
<dbReference type="EMBL" id="CP116394">
    <property type="protein sequence ID" value="WCE46386.1"/>
    <property type="molecule type" value="Genomic_DNA"/>
</dbReference>
<dbReference type="PANTHER" id="PTHR43425">
    <property type="entry name" value="OXYGEN-INSENSITIVE NADPH NITROREDUCTASE"/>
    <property type="match status" value="1"/>
</dbReference>
<dbReference type="Pfam" id="PF00881">
    <property type="entry name" value="Nitroreductase"/>
    <property type="match status" value="1"/>
</dbReference>
<evidence type="ECO:0000256" key="2">
    <source>
        <dbReference type="ARBA" id="ARBA00022630"/>
    </source>
</evidence>
<dbReference type="InterPro" id="IPR000415">
    <property type="entry name" value="Nitroreductase-like"/>
</dbReference>
<sequence length="254" mass="28475">MNQTLEKQLSRKSIRRFLDEPISDQVRADLLEVARRTATSCGLQMSSLIRLTDPKIKEEVAKICNQAYIAEAPEIWVFVADLNSAQHIVTEKGQDGANATTMDGFFQGFTDAVLMAQNVATAAESMGLGTCFLGSLLNDPWALVELLQLPKLVFPALGLMFGKPAQEPQLKPRMPIALRAYENVYDEGEDGSYLETFKDYDAEMTTYYDLRDANRRVDSFTEQLTRIITRDAPKRRRIVAAIADQGFNLALQDK</sequence>
<name>A0AB38XQL9_9ACTO</name>
<keyword evidence="4 5" id="KW-0560">Oxidoreductase</keyword>
<keyword evidence="2 5" id="KW-0285">Flavoprotein</keyword>
<dbReference type="GO" id="GO:0016491">
    <property type="term" value="F:oxidoreductase activity"/>
    <property type="evidence" value="ECO:0007669"/>
    <property type="project" value="UniProtKB-UniRule"/>
</dbReference>
<feature type="domain" description="Nitroreductase" evidence="6">
    <location>
        <begin position="10"/>
        <end position="163"/>
    </location>
</feature>
<dbReference type="AlphaFoldDB" id="A0AB38XQL9"/>
<dbReference type="InterPro" id="IPR016446">
    <property type="entry name" value="Flavin_OxRdtase_Frp"/>
</dbReference>
<keyword evidence="3 5" id="KW-0288">FMN</keyword>
<dbReference type="RefSeq" id="WP_004806646.1">
    <property type="nucleotide sequence ID" value="NZ_CP116394.1"/>
</dbReference>
<dbReference type="KEGG" id="wne:PIG85_01710"/>
<evidence type="ECO:0000256" key="1">
    <source>
        <dbReference type="ARBA" id="ARBA00008366"/>
    </source>
</evidence>
<evidence type="ECO:0000313" key="8">
    <source>
        <dbReference type="Proteomes" id="UP001211044"/>
    </source>
</evidence>
<evidence type="ECO:0000256" key="3">
    <source>
        <dbReference type="ARBA" id="ARBA00022643"/>
    </source>
</evidence>
<evidence type="ECO:0000256" key="4">
    <source>
        <dbReference type="ARBA" id="ARBA00023002"/>
    </source>
</evidence>
<dbReference type="SUPFAM" id="SSF55469">
    <property type="entry name" value="FMN-dependent nitroreductase-like"/>
    <property type="match status" value="1"/>
</dbReference>
<evidence type="ECO:0000313" key="7">
    <source>
        <dbReference type="EMBL" id="WCE46386.1"/>
    </source>
</evidence>
<gene>
    <name evidence="7" type="ORF">PIG85_01710</name>
</gene>
<reference evidence="7" key="1">
    <citation type="submission" date="2023-01" db="EMBL/GenBank/DDBJ databases">
        <title>Comparative Genomic Analysis of the Clinically-Derived Winkia Strain NY0527 Provides Evidence into the Taxonomic Reassignment of Winkia neuii and Characterizes Their Virulence Traits.</title>
        <authorList>
            <person name="Cai X."/>
            <person name="Peng Y."/>
            <person name="Li M."/>
            <person name="Qiu Y."/>
            <person name="Wang Y."/>
            <person name="Xu L."/>
            <person name="Hou Q."/>
        </authorList>
    </citation>
    <scope>NUCLEOTIDE SEQUENCE</scope>
    <source>
        <strain evidence="7">NY0527</strain>
    </source>
</reference>
<dbReference type="InterPro" id="IPR029479">
    <property type="entry name" value="Nitroreductase"/>
</dbReference>
<dbReference type="CDD" id="cd02146">
    <property type="entry name" value="NfsA-like"/>
    <property type="match status" value="1"/>
</dbReference>
<accession>A0AB38XQL9</accession>
<evidence type="ECO:0000259" key="6">
    <source>
        <dbReference type="Pfam" id="PF00881"/>
    </source>
</evidence>
<organism evidence="7 8">
    <name type="scientific">Winkia neuii subsp. anitrata</name>
    <dbReference type="NCBI Taxonomy" id="29318"/>
    <lineage>
        <taxon>Bacteria</taxon>
        <taxon>Bacillati</taxon>
        <taxon>Actinomycetota</taxon>
        <taxon>Actinomycetes</taxon>
        <taxon>Actinomycetales</taxon>
        <taxon>Actinomycetaceae</taxon>
        <taxon>Winkia</taxon>
    </lineage>
</organism>
<dbReference type="Gene3D" id="3.40.109.10">
    <property type="entry name" value="NADH Oxidase"/>
    <property type="match status" value="1"/>
</dbReference>
<comment type="similarity">
    <text evidence="1 5">Belongs to the flavin oxidoreductase frp family.</text>
</comment>
<evidence type="ECO:0000256" key="5">
    <source>
        <dbReference type="PIRNR" id="PIRNR005426"/>
    </source>
</evidence>
<protein>
    <submittedName>
        <fullName evidence="7">NADPH-dependent oxidoreductase</fullName>
    </submittedName>
</protein>
<dbReference type="Proteomes" id="UP001211044">
    <property type="component" value="Chromosome"/>
</dbReference>
<proteinExistence type="inferred from homology"/>